<dbReference type="EC" id="3.1.3.48" evidence="2"/>
<feature type="active site" description="Nucleophile" evidence="5">
    <location>
        <position position="13"/>
    </location>
</feature>
<gene>
    <name evidence="7" type="ORF">FYC62_12300</name>
</gene>
<protein>
    <recommendedName>
        <fullName evidence="2">protein-tyrosine-phosphatase</fullName>
        <ecNumber evidence="2">3.1.3.48</ecNumber>
    </recommendedName>
</protein>
<dbReference type="InterPro" id="IPR036196">
    <property type="entry name" value="Ptyr_pPase_sf"/>
</dbReference>
<keyword evidence="4" id="KW-0904">Protein phosphatase</keyword>
<dbReference type="PANTHER" id="PTHR11717:SF7">
    <property type="entry name" value="LOW MOLECULAR WEIGHT PHOSPHOTYROSINE PROTEIN PHOSPHATASE"/>
    <property type="match status" value="1"/>
</dbReference>
<organism evidence="7 8">
    <name type="scientific">Pedobacter aquae</name>
    <dbReference type="NCBI Taxonomy" id="2605747"/>
    <lineage>
        <taxon>Bacteria</taxon>
        <taxon>Pseudomonadati</taxon>
        <taxon>Bacteroidota</taxon>
        <taxon>Sphingobacteriia</taxon>
        <taxon>Sphingobacteriales</taxon>
        <taxon>Sphingobacteriaceae</taxon>
        <taxon>Pedobacter</taxon>
    </lineage>
</organism>
<dbReference type="InterPro" id="IPR050438">
    <property type="entry name" value="LMW_PTPase"/>
</dbReference>
<dbReference type="Proteomes" id="UP000323653">
    <property type="component" value="Chromosome"/>
</dbReference>
<feature type="active site" description="Nucleophile" evidence="5">
    <location>
        <position position="7"/>
    </location>
</feature>
<dbReference type="RefSeq" id="WP_149075141.1">
    <property type="nucleotide sequence ID" value="NZ_CP043329.1"/>
</dbReference>
<evidence type="ECO:0000256" key="2">
    <source>
        <dbReference type="ARBA" id="ARBA00013064"/>
    </source>
</evidence>
<keyword evidence="8" id="KW-1185">Reference proteome</keyword>
<dbReference type="CDD" id="cd16343">
    <property type="entry name" value="LMWPTP"/>
    <property type="match status" value="1"/>
</dbReference>
<name>A0A5C0VKF4_9SPHI</name>
<evidence type="ECO:0000256" key="1">
    <source>
        <dbReference type="ARBA" id="ARBA00011063"/>
    </source>
</evidence>
<evidence type="ECO:0000259" key="6">
    <source>
        <dbReference type="SMART" id="SM00226"/>
    </source>
</evidence>
<comment type="similarity">
    <text evidence="1">Belongs to the low molecular weight phosphotyrosine protein phosphatase family.</text>
</comment>
<sequence length="145" mass="16547">MKILMVCLGNICRSPLAHGVMEDLVKQKGFKWEIDSAGTGSWHIGCQPDRRSIAVAKANGIDITNQRARQFSSADFETFDLILVMDKQNYRDVIAQAKTPEQEEKVKLFIPDGFVPDPYYNDEEFPLVFDLVYTQCEKLLQELSK</sequence>
<reference evidence="7 8" key="1">
    <citation type="submission" date="2019-08" db="EMBL/GenBank/DDBJ databases">
        <title>Pedobacter sp. nov., isolated from Han river, South Korea.</title>
        <authorList>
            <person name="Lee D.-H."/>
            <person name="Kim Y.-S."/>
            <person name="Hwang E.-M."/>
            <person name="Le Tran T.C."/>
            <person name="Cha C.-J."/>
        </authorList>
    </citation>
    <scope>NUCLEOTIDE SEQUENCE [LARGE SCALE GENOMIC DNA]</scope>
    <source>
        <strain evidence="7 8">CJ43</strain>
    </source>
</reference>
<evidence type="ECO:0000256" key="4">
    <source>
        <dbReference type="ARBA" id="ARBA00022912"/>
    </source>
</evidence>
<dbReference type="SUPFAM" id="SSF52788">
    <property type="entry name" value="Phosphotyrosine protein phosphatases I"/>
    <property type="match status" value="1"/>
</dbReference>
<dbReference type="AlphaFoldDB" id="A0A5C0VKF4"/>
<feature type="active site" description="Proton donor" evidence="5">
    <location>
        <position position="117"/>
    </location>
</feature>
<accession>A0A5C0VKF4</accession>
<evidence type="ECO:0000313" key="8">
    <source>
        <dbReference type="Proteomes" id="UP000323653"/>
    </source>
</evidence>
<dbReference type="EMBL" id="CP043329">
    <property type="protein sequence ID" value="QEK52342.1"/>
    <property type="molecule type" value="Genomic_DNA"/>
</dbReference>
<proteinExistence type="inferred from homology"/>
<evidence type="ECO:0000256" key="5">
    <source>
        <dbReference type="PIRSR" id="PIRSR617867-1"/>
    </source>
</evidence>
<dbReference type="InterPro" id="IPR023485">
    <property type="entry name" value="Ptyr_pPase"/>
</dbReference>
<dbReference type="Pfam" id="PF01451">
    <property type="entry name" value="LMWPc"/>
    <property type="match status" value="1"/>
</dbReference>
<dbReference type="GO" id="GO:0004725">
    <property type="term" value="F:protein tyrosine phosphatase activity"/>
    <property type="evidence" value="ECO:0007669"/>
    <property type="project" value="UniProtKB-EC"/>
</dbReference>
<dbReference type="PANTHER" id="PTHR11717">
    <property type="entry name" value="LOW MOLECULAR WEIGHT PROTEIN TYROSINE PHOSPHATASE"/>
    <property type="match status" value="1"/>
</dbReference>
<dbReference type="InterPro" id="IPR017867">
    <property type="entry name" value="Tyr_phospatase_low_mol_wt"/>
</dbReference>
<dbReference type="SMART" id="SM00226">
    <property type="entry name" value="LMWPc"/>
    <property type="match status" value="1"/>
</dbReference>
<feature type="domain" description="Phosphotyrosine protein phosphatase I" evidence="6">
    <location>
        <begin position="1"/>
        <end position="142"/>
    </location>
</feature>
<dbReference type="KEGG" id="pej:FYC62_12300"/>
<dbReference type="Gene3D" id="3.40.50.2300">
    <property type="match status" value="1"/>
</dbReference>
<keyword evidence="3" id="KW-0378">Hydrolase</keyword>
<evidence type="ECO:0000313" key="7">
    <source>
        <dbReference type="EMBL" id="QEK52342.1"/>
    </source>
</evidence>
<dbReference type="PRINTS" id="PR00719">
    <property type="entry name" value="LMWPTPASE"/>
</dbReference>
<evidence type="ECO:0000256" key="3">
    <source>
        <dbReference type="ARBA" id="ARBA00022801"/>
    </source>
</evidence>